<dbReference type="AlphaFoldDB" id="A0A9D2BMX9"/>
<proteinExistence type="inferred from homology"/>
<evidence type="ECO:0000313" key="3">
    <source>
        <dbReference type="EMBL" id="HIX82645.1"/>
    </source>
</evidence>
<dbReference type="EMBL" id="DXET01000264">
    <property type="protein sequence ID" value="HIX82645.1"/>
    <property type="molecule type" value="Genomic_DNA"/>
</dbReference>
<dbReference type="InterPro" id="IPR001360">
    <property type="entry name" value="Glyco_hydro_1"/>
</dbReference>
<dbReference type="GO" id="GO:0016052">
    <property type="term" value="P:carbohydrate catabolic process"/>
    <property type="evidence" value="ECO:0007669"/>
    <property type="project" value="TreeGrafter"/>
</dbReference>
<dbReference type="GO" id="GO:0008422">
    <property type="term" value="F:beta-glucosidase activity"/>
    <property type="evidence" value="ECO:0007669"/>
    <property type="project" value="TreeGrafter"/>
</dbReference>
<dbReference type="PANTHER" id="PTHR10353:SF122">
    <property type="entry name" value="6-PHOSPHO-BETA-GLUCOSIDASE ASCB-RELATED"/>
    <property type="match status" value="1"/>
</dbReference>
<name>A0A9D2BMX9_9FIRM</name>
<keyword evidence="1" id="KW-0326">Glycosidase</keyword>
<protein>
    <submittedName>
        <fullName evidence="3">Glycoside hydrolase family 1 protein</fullName>
    </submittedName>
</protein>
<dbReference type="InterPro" id="IPR017853">
    <property type="entry name" value="GH"/>
</dbReference>
<feature type="non-terminal residue" evidence="3">
    <location>
        <position position="325"/>
    </location>
</feature>
<dbReference type="Proteomes" id="UP000886724">
    <property type="component" value="Unassembled WGS sequence"/>
</dbReference>
<dbReference type="PROSITE" id="PS00653">
    <property type="entry name" value="GLYCOSYL_HYDROL_F1_2"/>
    <property type="match status" value="1"/>
</dbReference>
<evidence type="ECO:0000256" key="2">
    <source>
        <dbReference type="RuleBase" id="RU003690"/>
    </source>
</evidence>
<dbReference type="Pfam" id="PF00232">
    <property type="entry name" value="Glyco_hydro_1"/>
    <property type="match status" value="2"/>
</dbReference>
<sequence length="325" mass="37189">MALSKDFLWGGATAANQLEGGYNLDGKGLSTADVICAGNLQTKRQITYHNADGTRGSQEIMPYHDLPDGATCDCFDDYYYPSHDGIDFYHHYKEDIKLLAKMGFKCFRMSINWSRIFPNGDDDKPNEAGLKFYDDIFDELKKYHIEPMVTICHYENPVNLANKYGGWINEKVIDFYLKYCKTIFTRYKGKVKYWITFNEINIMNVVPFYSGALLKADQQSCATAVFNQFIASAKAVKLAHQIDPNNKVGMMIAHGAIYGETCNPDDQVLAMLKERDRKFFSDVMARGYYPAYKLKEYQREGITIDLTEENKQILKQGCIDFIGFS</sequence>
<reference evidence="3" key="1">
    <citation type="journal article" date="2021" name="PeerJ">
        <title>Extensive microbial diversity within the chicken gut microbiome revealed by metagenomics and culture.</title>
        <authorList>
            <person name="Gilroy R."/>
            <person name="Ravi A."/>
            <person name="Getino M."/>
            <person name="Pursley I."/>
            <person name="Horton D.L."/>
            <person name="Alikhan N.F."/>
            <person name="Baker D."/>
            <person name="Gharbi K."/>
            <person name="Hall N."/>
            <person name="Watson M."/>
            <person name="Adriaenssens E.M."/>
            <person name="Foster-Nyarko E."/>
            <person name="Jarju S."/>
            <person name="Secka A."/>
            <person name="Antonio M."/>
            <person name="Oren A."/>
            <person name="Chaudhuri R.R."/>
            <person name="La Ragione R."/>
            <person name="Hildebrand F."/>
            <person name="Pallen M.J."/>
        </authorList>
    </citation>
    <scope>NUCLEOTIDE SEQUENCE</scope>
    <source>
        <strain evidence="3">ChiGjej1B1-14440</strain>
    </source>
</reference>
<dbReference type="InterPro" id="IPR033132">
    <property type="entry name" value="GH_1_N_CS"/>
</dbReference>
<comment type="similarity">
    <text evidence="2">Belongs to the glycosyl hydrolase 1 family.</text>
</comment>
<comment type="caution">
    <text evidence="3">The sequence shown here is derived from an EMBL/GenBank/DDBJ whole genome shotgun (WGS) entry which is preliminary data.</text>
</comment>
<dbReference type="SUPFAM" id="SSF51445">
    <property type="entry name" value="(Trans)glycosidases"/>
    <property type="match status" value="1"/>
</dbReference>
<organism evidence="3 4">
    <name type="scientific">Candidatus Erysipelatoclostridium merdavium</name>
    <dbReference type="NCBI Taxonomy" id="2838566"/>
    <lineage>
        <taxon>Bacteria</taxon>
        <taxon>Bacillati</taxon>
        <taxon>Bacillota</taxon>
        <taxon>Erysipelotrichia</taxon>
        <taxon>Erysipelotrichales</taxon>
        <taxon>Erysipelotrichales incertae sedis</taxon>
    </lineage>
</organism>
<dbReference type="Gene3D" id="3.20.20.80">
    <property type="entry name" value="Glycosidases"/>
    <property type="match status" value="1"/>
</dbReference>
<evidence type="ECO:0000256" key="1">
    <source>
        <dbReference type="ARBA" id="ARBA00023295"/>
    </source>
</evidence>
<accession>A0A9D2BMX9</accession>
<evidence type="ECO:0000313" key="4">
    <source>
        <dbReference type="Proteomes" id="UP000886724"/>
    </source>
</evidence>
<keyword evidence="3" id="KW-0378">Hydrolase</keyword>
<reference evidence="3" key="2">
    <citation type="submission" date="2021-04" db="EMBL/GenBank/DDBJ databases">
        <authorList>
            <person name="Gilroy R."/>
        </authorList>
    </citation>
    <scope>NUCLEOTIDE SEQUENCE</scope>
    <source>
        <strain evidence="3">ChiGjej1B1-14440</strain>
    </source>
</reference>
<dbReference type="GO" id="GO:0005829">
    <property type="term" value="C:cytosol"/>
    <property type="evidence" value="ECO:0007669"/>
    <property type="project" value="TreeGrafter"/>
</dbReference>
<dbReference type="PANTHER" id="PTHR10353">
    <property type="entry name" value="GLYCOSYL HYDROLASE"/>
    <property type="match status" value="1"/>
</dbReference>
<gene>
    <name evidence="3" type="ORF">H9980_11855</name>
</gene>